<dbReference type="GO" id="GO:0032259">
    <property type="term" value="P:methylation"/>
    <property type="evidence" value="ECO:0007669"/>
    <property type="project" value="UniProtKB-KW"/>
</dbReference>
<gene>
    <name evidence="5" type="ORF">AV274_3607</name>
</gene>
<reference evidence="5 6" key="1">
    <citation type="submission" date="2016-05" db="EMBL/GenBank/DDBJ databases">
        <title>Nuclear genome of Blastocystis sp. subtype 1 NandII.</title>
        <authorList>
            <person name="Gentekaki E."/>
            <person name="Curtis B."/>
            <person name="Stairs C."/>
            <person name="Eme L."/>
            <person name="Herman E."/>
            <person name="Klimes V."/>
            <person name="Arias M.C."/>
            <person name="Elias M."/>
            <person name="Hilliou F."/>
            <person name="Klute M."/>
            <person name="Malik S.-B."/>
            <person name="Pightling A."/>
            <person name="Rachubinski R."/>
            <person name="Salas D."/>
            <person name="Schlacht A."/>
            <person name="Suga H."/>
            <person name="Archibald J."/>
            <person name="Ball S.G."/>
            <person name="Clark G."/>
            <person name="Dacks J."/>
            <person name="Van Der Giezen M."/>
            <person name="Tsaousis A."/>
            <person name="Roger A."/>
        </authorList>
    </citation>
    <scope>NUCLEOTIDE SEQUENCE [LARGE SCALE GENOMIC DNA]</scope>
    <source>
        <strain evidence="6">ATCC 50177 / NandII</strain>
    </source>
</reference>
<dbReference type="CDD" id="cd10527">
    <property type="entry name" value="SET_LSMT"/>
    <property type="match status" value="1"/>
</dbReference>
<feature type="signal peptide" evidence="4">
    <location>
        <begin position="1"/>
        <end position="18"/>
    </location>
</feature>
<evidence type="ECO:0000313" key="6">
    <source>
        <dbReference type="Proteomes" id="UP000078348"/>
    </source>
</evidence>
<evidence type="ECO:0000256" key="1">
    <source>
        <dbReference type="ARBA" id="ARBA00022603"/>
    </source>
</evidence>
<dbReference type="Proteomes" id="UP000078348">
    <property type="component" value="Unassembled WGS sequence"/>
</dbReference>
<keyword evidence="1 5" id="KW-0489">Methyltransferase</keyword>
<dbReference type="InterPro" id="IPR050600">
    <property type="entry name" value="SETD3_SETD6_MTase"/>
</dbReference>
<dbReference type="OrthoDB" id="441812at2759"/>
<keyword evidence="2 5" id="KW-0808">Transferase</keyword>
<keyword evidence="6" id="KW-1185">Reference proteome</keyword>
<dbReference type="AlphaFoldDB" id="A0A196SEF2"/>
<dbReference type="STRING" id="478820.A0A196SEF2"/>
<dbReference type="PANTHER" id="PTHR13271:SF137">
    <property type="entry name" value="SET DOMAIN-CONTAINING PROTEIN"/>
    <property type="match status" value="1"/>
</dbReference>
<dbReference type="InterPro" id="IPR036464">
    <property type="entry name" value="Rubisco_LSMT_subst-bd_sf"/>
</dbReference>
<dbReference type="GO" id="GO:0016279">
    <property type="term" value="F:protein-lysine N-methyltransferase activity"/>
    <property type="evidence" value="ECO:0007669"/>
    <property type="project" value="TreeGrafter"/>
</dbReference>
<dbReference type="Gene3D" id="3.90.1410.10">
    <property type="entry name" value="set domain protein methyltransferase, domain 1"/>
    <property type="match status" value="2"/>
</dbReference>
<proteinExistence type="predicted"/>
<dbReference type="EMBL" id="LXWW01000219">
    <property type="protein sequence ID" value="OAO14696.1"/>
    <property type="molecule type" value="Genomic_DNA"/>
</dbReference>
<feature type="chain" id="PRO_5008274575" evidence="4">
    <location>
        <begin position="19"/>
        <end position="858"/>
    </location>
</feature>
<accession>A0A196SEF2</accession>
<sequence length="858" mass="98621">MWLVVLLFSILVVYLNEGNVEITPTANSTAIRDFELLMRKRAKMAPMTIRDFTELGRGIMATEDIAANSTLMEIPLDEVIYPNTVLKSLSEGDRELFAQMDDDLILTAFLMQERMKGKSSHWHLWISTLPKHPISPSSYSERDIADFQDPAIINRFHIQRKDYFSTYLLFVRHLYSYFLSLPVRFSSRLWSLQYRSFEWAYSIVISRSVTRHHLIIPFLDYRNFITTDSPFDNIDRSHERTHLLDERAGTLRVVTDKAIRKGRQVYLNYETYPSHFYLLHYGFVAVSNIHDCLLVPLPNATSLSPLLRQVLQALGFPSDDTVCLDFTRFLNDKALAFFLLRRAPDEHLQQCLAFFDKVVAPKQKGRWEAADVRRCALGSWEEGAKTRWEEVSEGLKAELREHLKQVASAYPTSIAFDNFVLHTQRRELSEPGVLALKWRISRKHLLQLLISNLAVEPLQPEAQAQGPELNEPLLALNDWVRRHSEVVKVSVAATPWDGYGLVAKEEITKGDTVLVMREEAVLDLERAFAQPTIGTALRSFCEDGLAPRLAMTLFLLYEKFENGKWSEFAPFLALLPPLAKMESLALLPREEVLLLYGSSAFEEVAGFNATLHTDFEVCSRLVAVSPALRKAFVQSGVFSYPHFLWAYLVLVEKGTYVEGDLILVPPLVFGQSSIYQRYEDYPVLSHSNHSYSFVLSDALRFSSDVVLKQGYANWYMLVYRGELLMAEQDDCLRWNLELDDSDPFFDEKAEALKKANLHLYEQFCLPTDAAKLPADFLTMLSILKDVKVMNKQDRQRLLLDAIKQKASQYITVSLSDKMRSRRGQFSSRLQNMNRFLAGEKRLLKELQKSVRHMLSDDI</sequence>
<keyword evidence="3" id="KW-0949">S-adenosyl-L-methionine</keyword>
<evidence type="ECO:0000256" key="2">
    <source>
        <dbReference type="ARBA" id="ARBA00022679"/>
    </source>
</evidence>
<keyword evidence="4" id="KW-0732">Signal</keyword>
<organism evidence="5 6">
    <name type="scientific">Blastocystis sp. subtype 1 (strain ATCC 50177 / NandII)</name>
    <dbReference type="NCBI Taxonomy" id="478820"/>
    <lineage>
        <taxon>Eukaryota</taxon>
        <taxon>Sar</taxon>
        <taxon>Stramenopiles</taxon>
        <taxon>Bigyra</taxon>
        <taxon>Opalozoa</taxon>
        <taxon>Opalinata</taxon>
        <taxon>Blastocystidae</taxon>
        <taxon>Blastocystis</taxon>
    </lineage>
</organism>
<protein>
    <submittedName>
        <fullName evidence="5">Histone-lysine N-methyltransferase setd3</fullName>
    </submittedName>
</protein>
<dbReference type="InterPro" id="IPR046341">
    <property type="entry name" value="SET_dom_sf"/>
</dbReference>
<dbReference type="PANTHER" id="PTHR13271">
    <property type="entry name" value="UNCHARACTERIZED PUTATIVE METHYLTRANSFERASE"/>
    <property type="match status" value="1"/>
</dbReference>
<dbReference type="Gene3D" id="3.90.1420.10">
    <property type="entry name" value="Rubisco LSMT, substrate-binding domain"/>
    <property type="match status" value="1"/>
</dbReference>
<evidence type="ECO:0000313" key="5">
    <source>
        <dbReference type="EMBL" id="OAO14696.1"/>
    </source>
</evidence>
<dbReference type="SUPFAM" id="SSF82199">
    <property type="entry name" value="SET domain"/>
    <property type="match status" value="2"/>
</dbReference>
<evidence type="ECO:0000256" key="3">
    <source>
        <dbReference type="ARBA" id="ARBA00022691"/>
    </source>
</evidence>
<name>A0A196SEF2_BLAHN</name>
<evidence type="ECO:0000256" key="4">
    <source>
        <dbReference type="SAM" id="SignalP"/>
    </source>
</evidence>
<comment type="caution">
    <text evidence="5">The sequence shown here is derived from an EMBL/GenBank/DDBJ whole genome shotgun (WGS) entry which is preliminary data.</text>
</comment>
<dbReference type="SUPFAM" id="SSF81822">
    <property type="entry name" value="RuBisCo LSMT C-terminal, substrate-binding domain"/>
    <property type="match status" value="1"/>
</dbReference>